<comment type="similarity">
    <text evidence="1 15">In the C-terminal section; belongs to the flavoprotein pyridine nucleotide cytochrome reductase family.</text>
</comment>
<dbReference type="FunFam" id="1.10.490.10:FF:000003">
    <property type="entry name" value="Flavohemoprotein"/>
    <property type="match status" value="1"/>
</dbReference>
<comment type="function">
    <text evidence="15">Is involved in NO detoxification in an aerobic process, termed nitric oxide dioxygenase (NOD) reaction that utilizes O(2) and NAD(P)H to convert NO to nitrate, which protects the bacterium from various noxious nitrogen compounds. Therefore, plays a central role in the inducible response to nitrosative stress.</text>
</comment>
<comment type="cofactor">
    <cofactor evidence="15">
        <name>heme b</name>
        <dbReference type="ChEBI" id="CHEBI:60344"/>
    </cofactor>
    <text evidence="15">Binds 1 heme b (iron(II)-protoporphyrin IX) group per subunit.</text>
</comment>
<evidence type="ECO:0000256" key="15">
    <source>
        <dbReference type="HAMAP-Rule" id="MF_01252"/>
    </source>
</evidence>
<dbReference type="CDD" id="cd06184">
    <property type="entry name" value="flavohem_like_fad_nad_binding"/>
    <property type="match status" value="1"/>
</dbReference>
<dbReference type="PROSITE" id="PS51384">
    <property type="entry name" value="FAD_FR"/>
    <property type="match status" value="1"/>
</dbReference>
<dbReference type="Gene3D" id="2.40.30.10">
    <property type="entry name" value="Translation factors"/>
    <property type="match status" value="1"/>
</dbReference>
<dbReference type="PRINTS" id="PR00371">
    <property type="entry name" value="FPNCR"/>
</dbReference>
<keyword evidence="3 15" id="KW-0813">Transport</keyword>
<feature type="binding site" evidence="15">
    <location>
        <position position="196"/>
    </location>
    <ligand>
        <name>FAD</name>
        <dbReference type="ChEBI" id="CHEBI:57692"/>
    </ligand>
</feature>
<comment type="cofactor">
    <cofactor evidence="15">
        <name>FAD</name>
        <dbReference type="ChEBI" id="CHEBI:57692"/>
    </cofactor>
    <text evidence="15">Binds 1 FAD per subunit.</text>
</comment>
<dbReference type="NCBIfam" id="NF009805">
    <property type="entry name" value="PRK13289.1"/>
    <property type="match status" value="1"/>
</dbReference>
<dbReference type="SUPFAM" id="SSF46458">
    <property type="entry name" value="Globin-like"/>
    <property type="match status" value="1"/>
</dbReference>
<keyword evidence="5 15" id="KW-0561">Oxygen transport</keyword>
<dbReference type="SUPFAM" id="SSF63380">
    <property type="entry name" value="Riboflavin synthase domain-like"/>
    <property type="match status" value="1"/>
</dbReference>
<dbReference type="Pfam" id="PF00970">
    <property type="entry name" value="FAD_binding_6"/>
    <property type="match status" value="1"/>
</dbReference>
<keyword evidence="7 15" id="KW-0479">Metal-binding</keyword>
<evidence type="ECO:0000256" key="11">
    <source>
        <dbReference type="ARBA" id="ARBA00023004"/>
    </source>
</evidence>
<dbReference type="GO" id="GO:0071500">
    <property type="term" value="P:cellular response to nitrosative stress"/>
    <property type="evidence" value="ECO:0007669"/>
    <property type="project" value="TreeGrafter"/>
</dbReference>
<dbReference type="GO" id="GO:0046210">
    <property type="term" value="P:nitric oxide catabolic process"/>
    <property type="evidence" value="ECO:0007669"/>
    <property type="project" value="TreeGrafter"/>
</dbReference>
<dbReference type="HAMAP" id="MF_01252">
    <property type="entry name" value="Hmp"/>
    <property type="match status" value="1"/>
</dbReference>
<evidence type="ECO:0000313" key="19">
    <source>
        <dbReference type="Proteomes" id="UP000595512"/>
    </source>
</evidence>
<dbReference type="InterPro" id="IPR017938">
    <property type="entry name" value="Riboflavin_synthase-like_b-brl"/>
</dbReference>
<keyword evidence="10 15" id="KW-0560">Oxidoreductase</keyword>
<dbReference type="SUPFAM" id="SSF52343">
    <property type="entry name" value="Ferredoxin reductase-like, C-terminal NADP-linked domain"/>
    <property type="match status" value="1"/>
</dbReference>
<feature type="site" description="Involved in heme-bound ligand stabilization and O-O bond activation" evidence="15">
    <location>
        <position position="35"/>
    </location>
</feature>
<reference evidence="18 19" key="1">
    <citation type="submission" date="2020-12" db="EMBL/GenBank/DDBJ databases">
        <title>Taxonomic evaluation of the Bacillus sporothermodurans group of bacteria based on whole genome sequences.</title>
        <authorList>
            <person name="Fiedler G."/>
            <person name="Herbstmann A.-D."/>
            <person name="Doll E."/>
            <person name="Wenning M."/>
            <person name="Brinks E."/>
            <person name="Kabisch J."/>
            <person name="Breitenwieser F."/>
            <person name="Lappann M."/>
            <person name="Boehnlein C."/>
            <person name="Franz C."/>
        </authorList>
    </citation>
    <scope>NUCLEOTIDE SEQUENCE [LARGE SCALE GENOMIC DNA]</scope>
    <source>
        <strain evidence="18 19">DSM 10599</strain>
    </source>
</reference>
<dbReference type="InterPro" id="IPR008333">
    <property type="entry name" value="Cbr1-like_FAD-bd_dom"/>
</dbReference>
<sequence>MLNTVKKLDPKKLEIVKATLPIVQEHGEKITKRFYKRLFENHPELKNVFNMTHQITGHQPKALANAVYAAAANIEDMSAIMPALERIGQKHRSLQIKPEQYPIVGENLLGAIKEVLGDAATDEIIDAWADAYEVISDVFIRMENRLYKTAETQPGGWAGFKDFIIDRKVEESEVITSFYLKPKDGKELPQYIPGQYITVKIDIEKEKYTHLRQYSLSDRPGNDYYRISVKREDPKSEELPPGVVSTDLHELFNEGDILPISAPAGDFYLDMNSNTPVVLICGGVGITPLMSMLNTIIEKQPDRKVYFIHAVMNGKVQAFKDYIKEVAAKNSNVEAYSIYSHPTDEDRKNKAFDKEGFITLEWMKEILPNHDSQFYFCGPEPFMKVVNRALLDWVVPKENIHYEFFGSFGDLEG</sequence>
<dbReference type="GO" id="GO:0019825">
    <property type="term" value="F:oxygen binding"/>
    <property type="evidence" value="ECO:0007669"/>
    <property type="project" value="InterPro"/>
</dbReference>
<feature type="active site" description="Charge relay system" evidence="15">
    <location>
        <position position="101"/>
    </location>
</feature>
<dbReference type="GO" id="GO:0020037">
    <property type="term" value="F:heme binding"/>
    <property type="evidence" value="ECO:0007669"/>
    <property type="project" value="InterPro"/>
</dbReference>
<keyword evidence="6 15" id="KW-0285">Flavoprotein</keyword>
<evidence type="ECO:0000256" key="9">
    <source>
        <dbReference type="ARBA" id="ARBA00022857"/>
    </source>
</evidence>
<feature type="binding site" evidence="15">
    <location>
        <begin position="404"/>
        <end position="407"/>
    </location>
    <ligand>
        <name>FAD</name>
        <dbReference type="ChEBI" id="CHEBI:57692"/>
    </ligand>
</feature>
<dbReference type="GO" id="GO:0008941">
    <property type="term" value="F:nitric oxide dioxygenase NAD(P)H activity"/>
    <property type="evidence" value="ECO:0007669"/>
    <property type="project" value="UniProtKB-UniRule"/>
</dbReference>
<keyword evidence="8 15" id="KW-0274">FAD</keyword>
<proteinExistence type="inferred from homology"/>
<feature type="region of interest" description="Reductase" evidence="15">
    <location>
        <begin position="155"/>
        <end position="413"/>
    </location>
</feature>
<evidence type="ECO:0000256" key="3">
    <source>
        <dbReference type="ARBA" id="ARBA00022448"/>
    </source>
</evidence>
<comment type="similarity">
    <text evidence="2 15">Belongs to the globin family. Two-domain flavohemoproteins subfamily.</text>
</comment>
<dbReference type="InterPro" id="IPR009050">
    <property type="entry name" value="Globin-like_sf"/>
</dbReference>
<dbReference type="FunFam" id="3.40.50.80:FF:000010">
    <property type="entry name" value="Flavohemoprotein"/>
    <property type="match status" value="1"/>
</dbReference>
<dbReference type="InterPro" id="IPR000971">
    <property type="entry name" value="Globin"/>
</dbReference>
<feature type="binding site" description="proximal binding residue" evidence="15">
    <location>
        <position position="91"/>
    </location>
    <ligand>
        <name>heme b</name>
        <dbReference type="ChEBI" id="CHEBI:60344"/>
    </ligand>
    <ligandPart>
        <name>Fe</name>
        <dbReference type="ChEBI" id="CHEBI:18248"/>
    </ligandPart>
</feature>
<accession>A0AB37HQS5</accession>
<keyword evidence="12 15" id="KW-0520">NAD</keyword>
<dbReference type="Gene3D" id="1.10.490.10">
    <property type="entry name" value="Globins"/>
    <property type="match status" value="1"/>
</dbReference>
<dbReference type="GO" id="GO:0071949">
    <property type="term" value="F:FAD binding"/>
    <property type="evidence" value="ECO:0007669"/>
    <property type="project" value="InterPro"/>
</dbReference>
<evidence type="ECO:0000256" key="2">
    <source>
        <dbReference type="ARBA" id="ARBA00008414"/>
    </source>
</evidence>
<gene>
    <name evidence="18" type="primary">hmpA</name>
    <name evidence="15" type="synonym">hmp</name>
    <name evidence="18" type="ORF">JGZ69_00515</name>
</gene>
<feature type="binding site" evidence="15">
    <location>
        <begin position="212"/>
        <end position="215"/>
    </location>
    <ligand>
        <name>FAD</name>
        <dbReference type="ChEBI" id="CHEBI:57692"/>
    </ligand>
</feature>
<dbReference type="InterPro" id="IPR001433">
    <property type="entry name" value="OxRdtase_FAD/NAD-bd"/>
</dbReference>
<dbReference type="InterPro" id="IPR017927">
    <property type="entry name" value="FAD-bd_FR_type"/>
</dbReference>
<dbReference type="GO" id="GO:0046872">
    <property type="term" value="F:metal ion binding"/>
    <property type="evidence" value="ECO:0007669"/>
    <property type="project" value="UniProtKB-KW"/>
</dbReference>
<dbReference type="FunFam" id="2.40.30.10:FF:000034">
    <property type="entry name" value="Flavohemoprotein"/>
    <property type="match status" value="1"/>
</dbReference>
<dbReference type="Pfam" id="PF00175">
    <property type="entry name" value="NAD_binding_1"/>
    <property type="match status" value="1"/>
</dbReference>
<dbReference type="EMBL" id="CP066701">
    <property type="protein sequence ID" value="QQX27303.1"/>
    <property type="molecule type" value="Genomic_DNA"/>
</dbReference>
<dbReference type="GO" id="GO:0005344">
    <property type="term" value="F:oxygen carrier activity"/>
    <property type="evidence" value="ECO:0007669"/>
    <property type="project" value="UniProtKB-UniRule"/>
</dbReference>
<dbReference type="Pfam" id="PF00042">
    <property type="entry name" value="Globin"/>
    <property type="match status" value="1"/>
</dbReference>
<comment type="domain">
    <text evidence="15">Consists of two distinct domains; an N-terminal heme-containing oxygen-binding domain and a C-terminal reductase domain with binding sites for FAD and NAD(P)H.</text>
</comment>
<keyword evidence="9 15" id="KW-0521">NADP</keyword>
<dbReference type="InterPro" id="IPR023950">
    <property type="entry name" value="Hmp"/>
</dbReference>
<feature type="site" description="Influences the redox potential of the prosthetic heme and FAD groups" evidence="15">
    <location>
        <position position="90"/>
    </location>
</feature>
<name>A0AB37HQS5_9BACI</name>
<evidence type="ECO:0000256" key="13">
    <source>
        <dbReference type="ARBA" id="ARBA00048649"/>
    </source>
</evidence>
<evidence type="ECO:0000256" key="8">
    <source>
        <dbReference type="ARBA" id="ARBA00022827"/>
    </source>
</evidence>
<comment type="catalytic activity">
    <reaction evidence="14 15">
        <text>2 nitric oxide + NADPH + 2 O2 = 2 nitrate + NADP(+) + H(+)</text>
        <dbReference type="Rhea" id="RHEA:19465"/>
        <dbReference type="ChEBI" id="CHEBI:15378"/>
        <dbReference type="ChEBI" id="CHEBI:15379"/>
        <dbReference type="ChEBI" id="CHEBI:16480"/>
        <dbReference type="ChEBI" id="CHEBI:17632"/>
        <dbReference type="ChEBI" id="CHEBI:57783"/>
        <dbReference type="ChEBI" id="CHEBI:58349"/>
        <dbReference type="EC" id="1.14.12.17"/>
    </reaction>
</comment>
<dbReference type="PROSITE" id="PS01033">
    <property type="entry name" value="GLOBIN"/>
    <property type="match status" value="1"/>
</dbReference>
<dbReference type="Proteomes" id="UP000595512">
    <property type="component" value="Chromosome"/>
</dbReference>
<evidence type="ECO:0000313" key="18">
    <source>
        <dbReference type="EMBL" id="QQX27303.1"/>
    </source>
</evidence>
<evidence type="ECO:0000259" key="17">
    <source>
        <dbReference type="PROSITE" id="PS51384"/>
    </source>
</evidence>
<dbReference type="PRINTS" id="PR00406">
    <property type="entry name" value="CYTB5RDTASE"/>
</dbReference>
<feature type="site" description="Influences the redox potential of the prosthetic heme and FAD groups" evidence="15">
    <location>
        <position position="403"/>
    </location>
</feature>
<dbReference type="InterPro" id="IPR039261">
    <property type="entry name" value="FNR_nucleotide-bd"/>
</dbReference>
<dbReference type="InterPro" id="IPR012292">
    <property type="entry name" value="Globin/Proto"/>
</dbReference>
<feature type="domain" description="FAD-binding FR-type" evidence="17">
    <location>
        <begin position="158"/>
        <end position="270"/>
    </location>
</feature>
<dbReference type="GO" id="GO:0009636">
    <property type="term" value="P:response to toxic substance"/>
    <property type="evidence" value="ECO:0007669"/>
    <property type="project" value="UniProtKB-KW"/>
</dbReference>
<keyword evidence="15" id="KW-0216">Detoxification</keyword>
<feature type="binding site" evidence="15">
    <location>
        <begin position="283"/>
        <end position="288"/>
    </location>
    <ligand>
        <name>NADP(+)</name>
        <dbReference type="ChEBI" id="CHEBI:58349"/>
    </ligand>
</feature>
<dbReference type="PANTHER" id="PTHR43396">
    <property type="entry name" value="FLAVOHEMOPROTEIN"/>
    <property type="match status" value="1"/>
</dbReference>
<dbReference type="AlphaFoldDB" id="A0AB37HQS5"/>
<evidence type="ECO:0000256" key="12">
    <source>
        <dbReference type="ARBA" id="ARBA00023027"/>
    </source>
</evidence>
<protein>
    <recommendedName>
        <fullName evidence="15">Flavohemoprotein</fullName>
    </recommendedName>
    <alternativeName>
        <fullName evidence="15">Flavohemoglobin</fullName>
    </alternativeName>
    <alternativeName>
        <fullName evidence="15">Hemoglobin-like protein</fullName>
    </alternativeName>
    <alternativeName>
        <fullName evidence="15">Nitric oxide dioxygenase</fullName>
        <shortName evidence="15">NO oxygenase</shortName>
        <shortName evidence="15">NOD</shortName>
        <ecNumber evidence="15">1.14.12.17</ecNumber>
    </alternativeName>
</protein>
<dbReference type="KEGG" id="hspo:JGZ69_00515"/>
<dbReference type="EC" id="1.14.12.17" evidence="15"/>
<evidence type="ECO:0000256" key="10">
    <source>
        <dbReference type="ARBA" id="ARBA00023002"/>
    </source>
</evidence>
<evidence type="ECO:0000256" key="7">
    <source>
        <dbReference type="ARBA" id="ARBA00022723"/>
    </source>
</evidence>
<feature type="domain" description="Globin" evidence="16">
    <location>
        <begin position="7"/>
        <end position="144"/>
    </location>
</feature>
<dbReference type="CDD" id="cd08922">
    <property type="entry name" value="FHb-globin"/>
    <property type="match status" value="1"/>
</dbReference>
<feature type="active site" description="Charge relay system" evidence="15">
    <location>
        <position position="143"/>
    </location>
</feature>
<comment type="catalytic activity">
    <reaction evidence="13 15">
        <text>2 nitric oxide + NADH + 2 O2 = 2 nitrate + NAD(+) + H(+)</text>
        <dbReference type="Rhea" id="RHEA:19469"/>
        <dbReference type="ChEBI" id="CHEBI:15378"/>
        <dbReference type="ChEBI" id="CHEBI:15379"/>
        <dbReference type="ChEBI" id="CHEBI:16480"/>
        <dbReference type="ChEBI" id="CHEBI:17632"/>
        <dbReference type="ChEBI" id="CHEBI:57540"/>
        <dbReference type="ChEBI" id="CHEBI:57945"/>
        <dbReference type="EC" id="1.14.12.17"/>
    </reaction>
</comment>
<dbReference type="Gene3D" id="3.40.50.80">
    <property type="entry name" value="Nucleotide-binding domain of ferredoxin-NADP reductase (FNR) module"/>
    <property type="match status" value="1"/>
</dbReference>
<organism evidence="18 19">
    <name type="scientific">Heyndrickxia sporothermodurans</name>
    <dbReference type="NCBI Taxonomy" id="46224"/>
    <lineage>
        <taxon>Bacteria</taxon>
        <taxon>Bacillati</taxon>
        <taxon>Bacillota</taxon>
        <taxon>Bacilli</taxon>
        <taxon>Bacillales</taxon>
        <taxon>Bacillaceae</taxon>
        <taxon>Heyndrickxia</taxon>
    </lineage>
</organism>
<evidence type="ECO:0000256" key="1">
    <source>
        <dbReference type="ARBA" id="ARBA00006401"/>
    </source>
</evidence>
<dbReference type="InterPro" id="IPR001709">
    <property type="entry name" value="Flavoprot_Pyr_Nucl_cyt_Rdtase"/>
</dbReference>
<evidence type="ECO:0000259" key="16">
    <source>
        <dbReference type="PROSITE" id="PS01033"/>
    </source>
</evidence>
<dbReference type="PANTHER" id="PTHR43396:SF3">
    <property type="entry name" value="FLAVOHEMOPROTEIN"/>
    <property type="match status" value="1"/>
</dbReference>
<evidence type="ECO:0000256" key="5">
    <source>
        <dbReference type="ARBA" id="ARBA00022621"/>
    </source>
</evidence>
<keyword evidence="4 15" id="KW-0349">Heme</keyword>
<evidence type="ECO:0000256" key="4">
    <source>
        <dbReference type="ARBA" id="ARBA00022617"/>
    </source>
</evidence>
<keyword evidence="11 15" id="KW-0408">Iron</keyword>
<evidence type="ECO:0000256" key="14">
    <source>
        <dbReference type="ARBA" id="ARBA00049433"/>
    </source>
</evidence>
<evidence type="ECO:0000256" key="6">
    <source>
        <dbReference type="ARBA" id="ARBA00022630"/>
    </source>
</evidence>